<dbReference type="GO" id="GO:0008168">
    <property type="term" value="F:methyltransferase activity"/>
    <property type="evidence" value="ECO:0007669"/>
    <property type="project" value="UniProtKB-KW"/>
</dbReference>
<proteinExistence type="predicted"/>
<accession>A0A547PLK7</accession>
<evidence type="ECO:0000313" key="1">
    <source>
        <dbReference type="EMBL" id="TRD14914.1"/>
    </source>
</evidence>
<dbReference type="RefSeq" id="WP_142836139.1">
    <property type="nucleotide sequence ID" value="NZ_VFSV01000060.1"/>
</dbReference>
<dbReference type="GO" id="GO:0032259">
    <property type="term" value="P:methylation"/>
    <property type="evidence" value="ECO:0007669"/>
    <property type="project" value="UniProtKB-KW"/>
</dbReference>
<keyword evidence="2" id="KW-1185">Reference proteome</keyword>
<dbReference type="OrthoDB" id="270332at2"/>
<protein>
    <submittedName>
        <fullName evidence="1">Methyltransferase type 11</fullName>
    </submittedName>
</protein>
<dbReference type="AlphaFoldDB" id="A0A547PLK7"/>
<comment type="caution">
    <text evidence="1">The sequence shown here is derived from an EMBL/GenBank/DDBJ whole genome shotgun (WGS) entry which is preliminary data.</text>
</comment>
<keyword evidence="1" id="KW-0489">Methyltransferase</keyword>
<dbReference type="PRINTS" id="PR00507">
    <property type="entry name" value="N12N6MTFRASE"/>
</dbReference>
<keyword evidence="1" id="KW-0808">Transferase</keyword>
<evidence type="ECO:0000313" key="2">
    <source>
        <dbReference type="Proteomes" id="UP000318590"/>
    </source>
</evidence>
<gene>
    <name evidence="1" type="ORF">FEV53_18145</name>
</gene>
<name>A0A547PLK7_9RHOB</name>
<dbReference type="Gene3D" id="3.40.50.150">
    <property type="entry name" value="Vaccinia Virus protein VP39"/>
    <property type="match status" value="1"/>
</dbReference>
<dbReference type="Proteomes" id="UP000318590">
    <property type="component" value="Unassembled WGS sequence"/>
</dbReference>
<dbReference type="InterPro" id="IPR029063">
    <property type="entry name" value="SAM-dependent_MTases_sf"/>
</dbReference>
<reference evidence="1 2" key="1">
    <citation type="submission" date="2019-06" db="EMBL/GenBank/DDBJ databases">
        <title>Paenimaribius caenipelagi gen. nov., sp. nov., isolated from a tidal flat.</title>
        <authorList>
            <person name="Yoon J.-H."/>
        </authorList>
    </citation>
    <scope>NUCLEOTIDE SEQUENCE [LARGE SCALE GENOMIC DNA]</scope>
    <source>
        <strain evidence="1 2">JBTF-M29</strain>
    </source>
</reference>
<organism evidence="1 2">
    <name type="scientific">Palleronia caenipelagi</name>
    <dbReference type="NCBI Taxonomy" id="2489174"/>
    <lineage>
        <taxon>Bacteria</taxon>
        <taxon>Pseudomonadati</taxon>
        <taxon>Pseudomonadota</taxon>
        <taxon>Alphaproteobacteria</taxon>
        <taxon>Rhodobacterales</taxon>
        <taxon>Roseobacteraceae</taxon>
        <taxon>Palleronia</taxon>
    </lineage>
</organism>
<dbReference type="SUPFAM" id="SSF53335">
    <property type="entry name" value="S-adenosyl-L-methionine-dependent methyltransferases"/>
    <property type="match status" value="1"/>
</dbReference>
<sequence>MNRPAMYSRPDKPLTVQVRDRNAPARLDMTKAPEILTVDKATECHVTPDPVARRMVAYLGPVGDDLTLEPSAGTGQLVRALLDAGHSPCELCMVERHKSLAHNLRRLGPVINRCFLDYAQEVQGRATFPRILMNPPFSKTRQHISAALSLLGRGGHQEPATLVALVPVTYRNDAAEELEQLPDDTFSTAKVHTKIIRFMGVE</sequence>
<dbReference type="EMBL" id="VFSV01000060">
    <property type="protein sequence ID" value="TRD14914.1"/>
    <property type="molecule type" value="Genomic_DNA"/>
</dbReference>